<evidence type="ECO:0000256" key="1">
    <source>
        <dbReference type="SAM" id="Phobius"/>
    </source>
</evidence>
<evidence type="ECO:0000313" key="3">
    <source>
        <dbReference type="Proteomes" id="UP000229342"/>
    </source>
</evidence>
<dbReference type="EMBL" id="PCVG01000071">
    <property type="protein sequence ID" value="PIQ68213.1"/>
    <property type="molecule type" value="Genomic_DNA"/>
</dbReference>
<sequence length="136" mass="14373">MNIQELQKKIKGVGEGLPGRELYTALLIVLVGFASFGLGRLSKAEEMRVPIRIENVSVSQSASVVSAVSGAEVVESGAVPDMGEGSLVASKGGTKYHFPWCSGAQRISEANKIWFSSVEEARKAGYTPAANCKGLK</sequence>
<keyword evidence="1" id="KW-0812">Transmembrane</keyword>
<evidence type="ECO:0008006" key="4">
    <source>
        <dbReference type="Google" id="ProtNLM"/>
    </source>
</evidence>
<keyword evidence="1" id="KW-1133">Transmembrane helix</keyword>
<keyword evidence="1" id="KW-0472">Membrane</keyword>
<accession>A0A2H0KC92</accession>
<gene>
    <name evidence="2" type="ORF">COV91_05300</name>
</gene>
<reference evidence="2 3" key="1">
    <citation type="submission" date="2017-09" db="EMBL/GenBank/DDBJ databases">
        <title>Depth-based differentiation of microbial function through sediment-hosted aquifers and enrichment of novel symbionts in the deep terrestrial subsurface.</title>
        <authorList>
            <person name="Probst A.J."/>
            <person name="Ladd B."/>
            <person name="Jarett J.K."/>
            <person name="Geller-Mcgrath D.E."/>
            <person name="Sieber C.M."/>
            <person name="Emerson J.B."/>
            <person name="Anantharaman K."/>
            <person name="Thomas B.C."/>
            <person name="Malmstrom R."/>
            <person name="Stieglmeier M."/>
            <person name="Klingl A."/>
            <person name="Woyke T."/>
            <person name="Ryan C.M."/>
            <person name="Banfield J.F."/>
        </authorList>
    </citation>
    <scope>NUCLEOTIDE SEQUENCE [LARGE SCALE GENOMIC DNA]</scope>
    <source>
        <strain evidence="2">CG11_big_fil_rev_8_21_14_0_20_46_11</strain>
    </source>
</reference>
<dbReference type="SUPFAM" id="SSF57884">
    <property type="entry name" value="Ada DNA repair protein, N-terminal domain (N-Ada 10)"/>
    <property type="match status" value="1"/>
</dbReference>
<feature type="transmembrane region" description="Helical" evidence="1">
    <location>
        <begin position="22"/>
        <end position="42"/>
    </location>
</feature>
<dbReference type="Proteomes" id="UP000229342">
    <property type="component" value="Unassembled WGS sequence"/>
</dbReference>
<name>A0A2H0KC92_9BACT</name>
<dbReference type="InterPro" id="IPR035451">
    <property type="entry name" value="Ada-like_dom_sf"/>
</dbReference>
<dbReference type="AlphaFoldDB" id="A0A2H0KC92"/>
<proteinExistence type="predicted"/>
<organism evidence="2 3">
    <name type="scientific">Candidatus Taylorbacteria bacterium CG11_big_fil_rev_8_21_14_0_20_46_11</name>
    <dbReference type="NCBI Taxonomy" id="1975025"/>
    <lineage>
        <taxon>Bacteria</taxon>
        <taxon>Candidatus Tayloriibacteriota</taxon>
    </lineage>
</organism>
<comment type="caution">
    <text evidence="2">The sequence shown here is derived from an EMBL/GenBank/DDBJ whole genome shotgun (WGS) entry which is preliminary data.</text>
</comment>
<evidence type="ECO:0000313" key="2">
    <source>
        <dbReference type="EMBL" id="PIQ68213.1"/>
    </source>
</evidence>
<protein>
    <recommendedName>
        <fullName evidence="4">Ada DNA repair metal-binding domain-containing protein</fullName>
    </recommendedName>
</protein>
<dbReference type="Gene3D" id="3.40.10.10">
    <property type="entry name" value="DNA Methylphosphotriester Repair Domain"/>
    <property type="match status" value="1"/>
</dbReference>